<dbReference type="OrthoDB" id="343358at2759"/>
<evidence type="ECO:0000313" key="4">
    <source>
        <dbReference type="Proteomes" id="UP000071118"/>
    </source>
</evidence>
<feature type="compositionally biased region" description="Basic and acidic residues" evidence="1">
    <location>
        <begin position="23"/>
        <end position="33"/>
    </location>
</feature>
<dbReference type="KEGG" id="pcb:PCHAS_0933300"/>
<dbReference type="Proteomes" id="UP000071118">
    <property type="component" value="Chromosome 9"/>
</dbReference>
<evidence type="ECO:0000313" key="2">
    <source>
        <dbReference type="EMBL" id="SCM22558.1"/>
    </source>
</evidence>
<reference evidence="2 5" key="3">
    <citation type="submission" date="2016-08" db="EMBL/GenBank/DDBJ databases">
        <authorList>
            <consortium name="Pathogen Informatics"/>
        </authorList>
    </citation>
    <scope>NUCLEOTIDE SEQUENCE [LARGE SCALE GENOMIC DNA]</scope>
    <source>
        <strain evidence="2 5">AJ</strain>
        <strain evidence="3">AS</strain>
    </source>
</reference>
<feature type="compositionally biased region" description="Basic and acidic residues" evidence="1">
    <location>
        <begin position="103"/>
        <end position="115"/>
    </location>
</feature>
<gene>
    <name evidence="2" type="ORF">PCHAJ_000213900</name>
    <name evidence="3" type="ORF">PCHAS_0933300</name>
</gene>
<accession>A0A077XF43</accession>
<protein>
    <submittedName>
        <fullName evidence="2">Uncharacterized protein</fullName>
    </submittedName>
</protein>
<dbReference type="RefSeq" id="XP_741772.2">
    <property type="nucleotide sequence ID" value="XM_736679.2"/>
</dbReference>
<feature type="region of interest" description="Disordered" evidence="1">
    <location>
        <begin position="15"/>
        <end position="34"/>
    </location>
</feature>
<evidence type="ECO:0000256" key="1">
    <source>
        <dbReference type="SAM" id="MobiDB-lite"/>
    </source>
</evidence>
<dbReference type="GeneID" id="3494856"/>
<dbReference type="VEuPathDB" id="PlasmoDB:PCHAS_0933300"/>
<proteinExistence type="predicted"/>
<name>A0A077XF43_PLACU</name>
<evidence type="ECO:0000313" key="5">
    <source>
        <dbReference type="Proteomes" id="UP000507163"/>
    </source>
</evidence>
<keyword evidence="4" id="KW-1185">Reference proteome</keyword>
<dbReference type="Proteomes" id="UP000507163">
    <property type="component" value="Chromosome 9"/>
</dbReference>
<reference evidence="3" key="2">
    <citation type="submission" date="2014-05" db="EMBL/GenBank/DDBJ databases">
        <authorList>
            <person name="Aslett M.A."/>
            <person name="De Silva N."/>
        </authorList>
    </citation>
    <scope>NUCLEOTIDE SEQUENCE</scope>
    <source>
        <strain evidence="3">AS</strain>
    </source>
</reference>
<reference evidence="3 4" key="1">
    <citation type="journal article" date="2014" name="BMC Biol.">
        <title>A comprehensive evaluation of rodent malaria parasite genomes and gene expression.</title>
        <authorList>
            <person name="Otto T.D."/>
            <person name="Bohme U."/>
            <person name="Jackson A.P."/>
            <person name="Hunt M."/>
            <person name="Franke-Fayard B."/>
            <person name="Hoeijmakers W.A."/>
            <person name="Religa A.A."/>
            <person name="Robertson L."/>
            <person name="Sanders M."/>
            <person name="Ogun S.A."/>
            <person name="Cunningham D."/>
            <person name="Erhart A."/>
            <person name="Billker O."/>
            <person name="Khan S.M."/>
            <person name="Stunnenberg H.G."/>
            <person name="Langhorne J."/>
            <person name="Holder A.A."/>
            <person name="Waters A.P."/>
            <person name="Newbold C.I."/>
            <person name="Pain A."/>
            <person name="Berriman M."/>
            <person name="Janse C.J."/>
        </authorList>
    </citation>
    <scope>NUCLEOTIDE SEQUENCE [LARGE SCALE GENOMIC DNA]</scope>
    <source>
        <strain evidence="3 4">AS</strain>
    </source>
</reference>
<dbReference type="AlphaFoldDB" id="A0A077XF43"/>
<dbReference type="EMBL" id="LK022886">
    <property type="protein sequence ID" value="VTZ68943.1"/>
    <property type="molecule type" value="Genomic_DNA"/>
</dbReference>
<feature type="region of interest" description="Disordered" evidence="1">
    <location>
        <begin position="85"/>
        <end position="141"/>
    </location>
</feature>
<sequence>MWNIFSNEDLSLHVESENIENNPSKEKGVESESKQNILMKSDTYRSCMYDNNIKDIRRNIRKKYRIVQTQLLKLAKIAKQFPEIEDEENVDESNKNGKSVGKNSEEDNGTKKEDDTNNPDLENLNTNLEKNKSNEFNETNNEDNKTIMVSIELIKRMQKITKKIDIEKLSSKKKKKNIYIYKDDDEAFKNNLLKSNLSTNYFNTSSKNIDIEKSNKKIMRRRSKRLDFLKSGSNHFKSGNVRNIYEHARLLYKNDTKNYNTNNYYNYLSPYDRLKKTKTSIYNDTDNAQLTDFYVTSTSNTTFNRLSSMKKNSKINHLNTIIHNDEINYNRIMSNDYGRGYSNDPSMMYGGLLNSSSFIQRKGNDKMGYGIFEKKLKNNYKIGLYKYNFNNVMANSFPQYMGNMEDNLYHLSSQMISIDKKLKRKKKHNFFNKKKVNKFIKDEKIRDLLRTAQNEEELLEAITSAENAGLHFEVKLGNKKLSKLKVEA</sequence>
<organism evidence="2 5">
    <name type="scientific">Plasmodium chabaudi chabaudi</name>
    <dbReference type="NCBI Taxonomy" id="31271"/>
    <lineage>
        <taxon>Eukaryota</taxon>
        <taxon>Sar</taxon>
        <taxon>Alveolata</taxon>
        <taxon>Apicomplexa</taxon>
        <taxon>Aconoidasida</taxon>
        <taxon>Haemosporida</taxon>
        <taxon>Plasmodiidae</taxon>
        <taxon>Plasmodium</taxon>
        <taxon>Plasmodium (Vinckeia)</taxon>
    </lineage>
</organism>
<evidence type="ECO:0000313" key="3">
    <source>
        <dbReference type="EMBL" id="VTZ68943.1"/>
    </source>
</evidence>
<dbReference type="EMBL" id="LT608175">
    <property type="protein sequence ID" value="SCM22558.1"/>
    <property type="molecule type" value="Genomic_DNA"/>
</dbReference>